<dbReference type="Pfam" id="PF17042">
    <property type="entry name" value="NBD_C"/>
    <property type="match status" value="1"/>
</dbReference>
<dbReference type="GO" id="GO:0016301">
    <property type="term" value="F:kinase activity"/>
    <property type="evidence" value="ECO:0007669"/>
    <property type="project" value="UniProtKB-KW"/>
</dbReference>
<evidence type="ECO:0000256" key="5">
    <source>
        <dbReference type="ARBA" id="ARBA00022840"/>
    </source>
</evidence>
<dbReference type="Pfam" id="PF07005">
    <property type="entry name" value="SBD_N"/>
    <property type="match status" value="1"/>
</dbReference>
<feature type="domain" description="Four-carbon acid sugar kinase N-terminal" evidence="7">
    <location>
        <begin position="12"/>
        <end position="158"/>
    </location>
</feature>
<evidence type="ECO:0000256" key="3">
    <source>
        <dbReference type="ARBA" id="ARBA00022741"/>
    </source>
</evidence>
<feature type="domain" description="Four-carbon acid sugar kinase nucleotide binding" evidence="8">
    <location>
        <begin position="259"/>
        <end position="337"/>
    </location>
</feature>
<dbReference type="AlphaFoldDB" id="A0A6L6WHB2"/>
<dbReference type="Gene3D" id="3.40.50.10840">
    <property type="entry name" value="Putative sugar-binding, N-terminal domain"/>
    <property type="match status" value="1"/>
</dbReference>
<dbReference type="GO" id="GO:0005524">
    <property type="term" value="F:ATP binding"/>
    <property type="evidence" value="ECO:0007669"/>
    <property type="project" value="UniProtKB-KW"/>
</dbReference>
<keyword evidence="10" id="KW-1185">Reference proteome</keyword>
<dbReference type="EMBL" id="WQLV01000009">
    <property type="protein sequence ID" value="MVO17094.1"/>
    <property type="molecule type" value="Genomic_DNA"/>
</dbReference>
<evidence type="ECO:0000256" key="2">
    <source>
        <dbReference type="ARBA" id="ARBA00022679"/>
    </source>
</evidence>
<evidence type="ECO:0000259" key="7">
    <source>
        <dbReference type="Pfam" id="PF07005"/>
    </source>
</evidence>
<accession>A0A6L6WHB2</accession>
<keyword evidence="4 9" id="KW-0418">Kinase</keyword>
<keyword evidence="3" id="KW-0547">Nucleotide-binding</keyword>
<evidence type="ECO:0000259" key="8">
    <source>
        <dbReference type="Pfam" id="PF17042"/>
    </source>
</evidence>
<keyword evidence="5" id="KW-0067">ATP-binding</keyword>
<evidence type="ECO:0000313" key="10">
    <source>
        <dbReference type="Proteomes" id="UP000478892"/>
    </source>
</evidence>
<keyword evidence="6" id="KW-0119">Carbohydrate metabolism</keyword>
<dbReference type="Gene3D" id="3.40.980.20">
    <property type="entry name" value="Four-carbon acid sugar kinase, nucleotide binding domain"/>
    <property type="match status" value="1"/>
</dbReference>
<evidence type="ECO:0000313" key="9">
    <source>
        <dbReference type="EMBL" id="MVO17094.1"/>
    </source>
</evidence>
<evidence type="ECO:0000256" key="4">
    <source>
        <dbReference type="ARBA" id="ARBA00022777"/>
    </source>
</evidence>
<dbReference type="InterPro" id="IPR010737">
    <property type="entry name" value="4-carb_acid_sugar_kinase_N"/>
</dbReference>
<dbReference type="InterPro" id="IPR042213">
    <property type="entry name" value="NBD_C_sf"/>
</dbReference>
<evidence type="ECO:0000256" key="1">
    <source>
        <dbReference type="ARBA" id="ARBA00005715"/>
    </source>
</evidence>
<dbReference type="InterPro" id="IPR031475">
    <property type="entry name" value="NBD_C"/>
</dbReference>
<dbReference type="InterPro" id="IPR037051">
    <property type="entry name" value="4-carb_acid_sugar_kinase_N_sf"/>
</dbReference>
<organism evidence="9 10">
    <name type="scientific">Parasedimentitalea huanghaiensis</name>
    <dbReference type="NCBI Taxonomy" id="2682100"/>
    <lineage>
        <taxon>Bacteria</taxon>
        <taxon>Pseudomonadati</taxon>
        <taxon>Pseudomonadota</taxon>
        <taxon>Alphaproteobacteria</taxon>
        <taxon>Rhodobacterales</taxon>
        <taxon>Paracoccaceae</taxon>
        <taxon>Parasedimentitalea</taxon>
    </lineage>
</organism>
<protein>
    <submittedName>
        <fullName evidence="9">Four-carbon acid sugar kinase family protein</fullName>
    </submittedName>
</protein>
<dbReference type="RefSeq" id="WP_157023413.1">
    <property type="nucleotide sequence ID" value="NZ_WQLV01000009.1"/>
</dbReference>
<keyword evidence="2" id="KW-0808">Transferase</keyword>
<sequence>MTNSSPLIPSVGILADDLTSAADGGAPFGEKGLEIRIIRKGIRQETGSAEVVSIDCATRSLDEAAAIKATTLATRSIAGARVLYKTIDSTLRGHIRAEIGAAFLASGRNRLVVAPAFPDAGRITRNGVQFVHGLPVCQSNYAQDPVHPIQSSNISDCIPSDILNVIILDAETQQDLNDQVTALGEIETTLWVGSPGMAKALASQLPHKLGAERQAPVSKSVLVVVGSANPMSTLQARRLRDDPRAVCLSVPNERAVDPRRVVSDLISKAIQQCSQCDTVIATGGDTMEAFLDRLDVYEFVLAGEIEPGFPLATARLSNGAPITLAMKAGGFGDENTLRRAVDHLCSRSSSN</sequence>
<gene>
    <name evidence="9" type="ORF">GO984_14855</name>
</gene>
<reference evidence="9 10" key="1">
    <citation type="submission" date="2019-12" db="EMBL/GenBank/DDBJ databases">
        <authorList>
            <person name="Zhang Y.-J."/>
        </authorList>
    </citation>
    <scope>NUCLEOTIDE SEQUENCE [LARGE SCALE GENOMIC DNA]</scope>
    <source>
        <strain evidence="9 10">CY05</strain>
    </source>
</reference>
<proteinExistence type="inferred from homology"/>
<dbReference type="Proteomes" id="UP000478892">
    <property type="component" value="Unassembled WGS sequence"/>
</dbReference>
<dbReference type="SUPFAM" id="SSF142764">
    <property type="entry name" value="YgbK-like"/>
    <property type="match status" value="1"/>
</dbReference>
<comment type="similarity">
    <text evidence="1">Belongs to the four-carbon acid sugar kinase family.</text>
</comment>
<evidence type="ECO:0000256" key="6">
    <source>
        <dbReference type="ARBA" id="ARBA00023277"/>
    </source>
</evidence>
<name>A0A6L6WHB2_9RHOB</name>
<comment type="caution">
    <text evidence="9">The sequence shown here is derived from an EMBL/GenBank/DDBJ whole genome shotgun (WGS) entry which is preliminary data.</text>
</comment>